<sequence>MSRGVASSWSFHHLLLSIFSLFLSPIGNAHSLGPRNDEIAARPDLTVPTLTTVRGILSNLEAPIISTLVQRSALTTNPSLYQPSESSPLLHYIHTQELEAQKLHRFDYGRLEYPFTLPLISPDHASRANPFPPGRFHQDTFSRNANLTAFYTTTLVPLLASITTSTPFFYHLSNSTQNDVAALTLDAQLLALMSHRAHIGKIVAESKFAANVSGYTPLIYRRDASAIRTLLTNVTQEESVLTKAQAASRALASAWVSAGALVPSSFVASVQGAAVKVFRELIDITTQIEVEYLLQRLD</sequence>
<comment type="subcellular location">
    <subcellularLocation>
        <location evidence="1">Cytoplasm</location>
    </subcellularLocation>
</comment>
<dbReference type="InParanoid" id="A0A369J1H8"/>
<evidence type="ECO:0000256" key="7">
    <source>
        <dbReference type="SAM" id="SignalP"/>
    </source>
</evidence>
<dbReference type="PANTHER" id="PTHR21145:SF12">
    <property type="entry name" value="CHORISMATE MUTASE"/>
    <property type="match status" value="1"/>
</dbReference>
<dbReference type="AlphaFoldDB" id="A0A369J1H8"/>
<organism evidence="8 9">
    <name type="scientific">Hypsizygus marmoreus</name>
    <name type="common">White beech mushroom</name>
    <name type="synonym">Agaricus marmoreus</name>
    <dbReference type="NCBI Taxonomy" id="39966"/>
    <lineage>
        <taxon>Eukaryota</taxon>
        <taxon>Fungi</taxon>
        <taxon>Dikarya</taxon>
        <taxon>Basidiomycota</taxon>
        <taxon>Agaricomycotina</taxon>
        <taxon>Agaricomycetes</taxon>
        <taxon>Agaricomycetidae</taxon>
        <taxon>Agaricales</taxon>
        <taxon>Tricholomatineae</taxon>
        <taxon>Lyophyllaceae</taxon>
        <taxon>Hypsizygus</taxon>
    </lineage>
</organism>
<keyword evidence="3" id="KW-0963">Cytoplasm</keyword>
<evidence type="ECO:0000256" key="2">
    <source>
        <dbReference type="ARBA" id="ARBA00012404"/>
    </source>
</evidence>
<dbReference type="SUPFAM" id="SSF48600">
    <property type="entry name" value="Chorismate mutase II"/>
    <property type="match status" value="1"/>
</dbReference>
<evidence type="ECO:0000256" key="3">
    <source>
        <dbReference type="ARBA" id="ARBA00022490"/>
    </source>
</evidence>
<dbReference type="UniPathway" id="UPA00120">
    <property type="reaction ID" value="UER00203"/>
</dbReference>
<proteinExistence type="predicted"/>
<accession>A0A369J1H8</accession>
<dbReference type="InterPro" id="IPR037039">
    <property type="entry name" value="CM_AroQ_sf_eucaryotic"/>
</dbReference>
<name>A0A369J1H8_HYPMA</name>
<dbReference type="PANTHER" id="PTHR21145">
    <property type="entry name" value="CHORISMATE MUTASE"/>
    <property type="match status" value="1"/>
</dbReference>
<evidence type="ECO:0000256" key="1">
    <source>
        <dbReference type="ARBA" id="ARBA00004496"/>
    </source>
</evidence>
<feature type="chain" id="PRO_5016696658" description="chorismate mutase" evidence="7">
    <location>
        <begin position="30"/>
        <end position="298"/>
    </location>
</feature>
<dbReference type="Gene3D" id="1.10.590.10">
    <property type="entry name" value="Chorismate mutase, AroQ class superfamily, eukaryotic"/>
    <property type="match status" value="1"/>
</dbReference>
<keyword evidence="7" id="KW-0732">Signal</keyword>
<protein>
    <recommendedName>
        <fullName evidence="2">chorismate mutase</fullName>
        <ecNumber evidence="2">5.4.99.5</ecNumber>
    </recommendedName>
</protein>
<keyword evidence="4" id="KW-0584">Phenylalanine biosynthesis</keyword>
<keyword evidence="9" id="KW-1185">Reference proteome</keyword>
<dbReference type="GO" id="GO:0046417">
    <property type="term" value="P:chorismate metabolic process"/>
    <property type="evidence" value="ECO:0007669"/>
    <property type="project" value="InterPro"/>
</dbReference>
<gene>
    <name evidence="8" type="ORF">Hypma_003716</name>
</gene>
<comment type="catalytic activity">
    <reaction evidence="6">
        <text>chorismate = prephenate</text>
        <dbReference type="Rhea" id="RHEA:13897"/>
        <dbReference type="ChEBI" id="CHEBI:29748"/>
        <dbReference type="ChEBI" id="CHEBI:29934"/>
        <dbReference type="EC" id="5.4.99.5"/>
    </reaction>
    <physiologicalReaction direction="left-to-right" evidence="6">
        <dbReference type="Rhea" id="RHEA:13898"/>
    </physiologicalReaction>
</comment>
<dbReference type="InterPro" id="IPR008238">
    <property type="entry name" value="Chorismate_mutase_AroQ_euk"/>
</dbReference>
<keyword evidence="4" id="KW-0028">Amino-acid biosynthesis</keyword>
<dbReference type="STRING" id="39966.A0A369J1H8"/>
<dbReference type="GO" id="GO:0004106">
    <property type="term" value="F:chorismate mutase activity"/>
    <property type="evidence" value="ECO:0007669"/>
    <property type="project" value="UniProtKB-EC"/>
</dbReference>
<feature type="signal peptide" evidence="7">
    <location>
        <begin position="1"/>
        <end position="29"/>
    </location>
</feature>
<dbReference type="EMBL" id="LUEZ02000138">
    <property type="protein sequence ID" value="RDB15848.1"/>
    <property type="molecule type" value="Genomic_DNA"/>
</dbReference>
<dbReference type="PROSITE" id="PS51169">
    <property type="entry name" value="CHORISMATE_MUT_3"/>
    <property type="match status" value="1"/>
</dbReference>
<evidence type="ECO:0000313" key="8">
    <source>
        <dbReference type="EMBL" id="RDB15848.1"/>
    </source>
</evidence>
<dbReference type="InterPro" id="IPR036263">
    <property type="entry name" value="Chorismate_II_sf"/>
</dbReference>
<dbReference type="EC" id="5.4.99.5" evidence="2"/>
<dbReference type="GO" id="GO:0009094">
    <property type="term" value="P:L-phenylalanine biosynthetic process"/>
    <property type="evidence" value="ECO:0007669"/>
    <property type="project" value="UniProtKB-KW"/>
</dbReference>
<evidence type="ECO:0000256" key="6">
    <source>
        <dbReference type="ARBA" id="ARBA00023979"/>
    </source>
</evidence>
<evidence type="ECO:0000313" key="9">
    <source>
        <dbReference type="Proteomes" id="UP000076154"/>
    </source>
</evidence>
<dbReference type="OrthoDB" id="191918at2759"/>
<evidence type="ECO:0000256" key="5">
    <source>
        <dbReference type="ARBA" id="ARBA00023235"/>
    </source>
</evidence>
<comment type="caution">
    <text evidence="8">The sequence shown here is derived from an EMBL/GenBank/DDBJ whole genome shotgun (WGS) entry which is preliminary data.</text>
</comment>
<keyword evidence="4" id="KW-0057">Aromatic amino acid biosynthesis</keyword>
<keyword evidence="5" id="KW-0413">Isomerase</keyword>
<reference evidence="8" key="1">
    <citation type="submission" date="2018-04" db="EMBL/GenBank/DDBJ databases">
        <title>Whole genome sequencing of Hypsizygus marmoreus.</title>
        <authorList>
            <person name="Choi I.-G."/>
            <person name="Min B."/>
            <person name="Kim J.-G."/>
            <person name="Kim S."/>
            <person name="Oh Y.-L."/>
            <person name="Kong W.-S."/>
            <person name="Park H."/>
            <person name="Jeong J."/>
            <person name="Song E.-S."/>
        </authorList>
    </citation>
    <scope>NUCLEOTIDE SEQUENCE [LARGE SCALE GENOMIC DNA]</scope>
    <source>
        <strain evidence="8">51987-8</strain>
    </source>
</reference>
<dbReference type="Proteomes" id="UP000076154">
    <property type="component" value="Unassembled WGS sequence"/>
</dbReference>
<dbReference type="GO" id="GO:0005737">
    <property type="term" value="C:cytoplasm"/>
    <property type="evidence" value="ECO:0007669"/>
    <property type="project" value="UniProtKB-SubCell"/>
</dbReference>
<evidence type="ECO:0000256" key="4">
    <source>
        <dbReference type="ARBA" id="ARBA00023222"/>
    </source>
</evidence>